<feature type="transmembrane region" description="Helical" evidence="28">
    <location>
        <begin position="348"/>
        <end position="370"/>
    </location>
</feature>
<dbReference type="PRINTS" id="PR01165">
    <property type="entry name" value="CYCOXIDASEI"/>
</dbReference>
<evidence type="ECO:0000256" key="14">
    <source>
        <dbReference type="ARBA" id="ARBA00022989"/>
    </source>
</evidence>
<evidence type="ECO:0000256" key="26">
    <source>
        <dbReference type="ARBA" id="ARBA00077256"/>
    </source>
</evidence>
<dbReference type="Gene3D" id="1.20.210.10">
    <property type="entry name" value="Cytochrome c oxidase-like, subunit I domain"/>
    <property type="match status" value="1"/>
</dbReference>
<keyword evidence="17 28" id="KW-0472">Membrane</keyword>
<comment type="similarity">
    <text evidence="4 27">Belongs to the heme-copper respiratory oxidase family.</text>
</comment>
<dbReference type="InterPro" id="IPR036927">
    <property type="entry name" value="Cyt_c_oxase-like_su1_sf"/>
</dbReference>
<evidence type="ECO:0000256" key="20">
    <source>
        <dbReference type="ARBA" id="ARBA00032190"/>
    </source>
</evidence>
<dbReference type="OrthoDB" id="9803294at2"/>
<keyword evidence="31" id="KW-1185">Reference proteome</keyword>
<feature type="transmembrane region" description="Helical" evidence="28">
    <location>
        <begin position="416"/>
        <end position="442"/>
    </location>
</feature>
<comment type="subunit">
    <text evidence="23">The cytochrome bo(3) ubiquinol oxidase complex is a heterooctamer of two A chains, two B chains, two C chains and two D chains.</text>
</comment>
<dbReference type="InterPro" id="IPR023616">
    <property type="entry name" value="Cyt_c_oxase-like_su1_dom"/>
</dbReference>
<evidence type="ECO:0000256" key="18">
    <source>
        <dbReference type="ARBA" id="ARBA00030075"/>
    </source>
</evidence>
<evidence type="ECO:0000256" key="19">
    <source>
        <dbReference type="ARBA" id="ARBA00031883"/>
    </source>
</evidence>
<feature type="transmembrane region" description="Helical" evidence="28">
    <location>
        <begin position="192"/>
        <end position="217"/>
    </location>
</feature>
<organism evidence="30 31">
    <name type="scientific">Candidatus Annandia adelgestsuga</name>
    <dbReference type="NCBI Taxonomy" id="1302411"/>
    <lineage>
        <taxon>Bacteria</taxon>
        <taxon>Pseudomonadati</taxon>
        <taxon>Pseudomonadota</taxon>
        <taxon>Gammaproteobacteria</taxon>
        <taxon>Enterobacterales</taxon>
        <taxon>Enterobacteriaceae</taxon>
        <taxon>Candidatus Annandia</taxon>
    </lineage>
</organism>
<evidence type="ECO:0000256" key="24">
    <source>
        <dbReference type="ARBA" id="ARBA00048190"/>
    </source>
</evidence>
<dbReference type="FunFam" id="1.20.210.10:FF:000002">
    <property type="entry name" value="Cytochrome o ubiquinol oxidase, subunit I"/>
    <property type="match status" value="1"/>
</dbReference>
<comment type="function">
    <text evidence="25">Cytochrome bo(3) ubiquinol oxidase is the terminal enzyme in the aerobic respiratory chain of E.coli that predominates when cells are grown at high aeration. Catalyzes the four-electron reduction of O2 to water, using a ubiquinol as a membrane soluble electron donor for molecular oxygen reduction; ubiquinol-8 is the natural substrate for E.coli. Has proton pump activity across the membrane in addition to electron transfer, pumping 2 protons/electron and generating a proton motive force. All the redox centers of this enzyme complex are located within the largest subunit, subunit I. Protons are probably pumped via D- and K- channels found in this subunit.</text>
</comment>
<evidence type="ECO:0000256" key="8">
    <source>
        <dbReference type="ARBA" id="ARBA00022475"/>
    </source>
</evidence>
<evidence type="ECO:0000256" key="21">
    <source>
        <dbReference type="ARBA" id="ARBA00032435"/>
    </source>
</evidence>
<keyword evidence="10 27" id="KW-0679">Respiratory chain</keyword>
<evidence type="ECO:0000256" key="2">
    <source>
        <dbReference type="ARBA" id="ARBA00001973"/>
    </source>
</evidence>
<dbReference type="GO" id="GO:0004129">
    <property type="term" value="F:cytochrome-c oxidase activity"/>
    <property type="evidence" value="ECO:0007669"/>
    <property type="project" value="InterPro"/>
</dbReference>
<reference evidence="30 31" key="1">
    <citation type="journal article" date="2018" name="Genome Biol. Evol.">
        <title>Partnering With a Pest: Genomes of Hemlock Woolly Adelgid Symbionts Reveal Atypical Nutritional Provisioning Patterns in Dual-Obligate Bacteria.</title>
        <authorList>
            <person name="Weglarz K.M."/>
            <person name="Havill N.P."/>
            <person name="Burke G.R."/>
            <person name="von Dohlen C.D."/>
        </authorList>
    </citation>
    <scope>NUCLEOTIDE SEQUENCE [LARGE SCALE GENOMIC DNA]</scope>
    <source>
        <strain evidence="30">ENA</strain>
    </source>
</reference>
<evidence type="ECO:0000256" key="7">
    <source>
        <dbReference type="ARBA" id="ARBA00022448"/>
    </source>
</evidence>
<feature type="transmembrane region" description="Helical" evidence="28">
    <location>
        <begin position="17"/>
        <end position="38"/>
    </location>
</feature>
<dbReference type="EC" id="7.1.1.3" evidence="5"/>
<evidence type="ECO:0000256" key="15">
    <source>
        <dbReference type="ARBA" id="ARBA00023004"/>
    </source>
</evidence>
<evidence type="ECO:0000256" key="3">
    <source>
        <dbReference type="ARBA" id="ARBA00004651"/>
    </source>
</evidence>
<dbReference type="PANTHER" id="PTHR10422">
    <property type="entry name" value="CYTOCHROME C OXIDASE SUBUNIT 1"/>
    <property type="match status" value="1"/>
</dbReference>
<dbReference type="GO" id="GO:0020037">
    <property type="term" value="F:heme binding"/>
    <property type="evidence" value="ECO:0007669"/>
    <property type="project" value="InterPro"/>
</dbReference>
<feature type="transmembrane region" description="Helical" evidence="28">
    <location>
        <begin position="382"/>
        <end position="404"/>
    </location>
</feature>
<dbReference type="AlphaFoldDB" id="A0A3Q9CLJ7"/>
<evidence type="ECO:0000313" key="30">
    <source>
        <dbReference type="EMBL" id="AZP36379.1"/>
    </source>
</evidence>
<comment type="subcellular location">
    <subcellularLocation>
        <location evidence="3">Cell membrane</location>
        <topology evidence="3">Multi-pass membrane protein</topology>
    </subcellularLocation>
</comment>
<dbReference type="GO" id="GO:0005886">
    <property type="term" value="C:plasma membrane"/>
    <property type="evidence" value="ECO:0007669"/>
    <property type="project" value="UniProtKB-SubCell"/>
</dbReference>
<feature type="transmembrane region" description="Helical" evidence="28">
    <location>
        <begin position="148"/>
        <end position="172"/>
    </location>
</feature>
<comment type="cofactor">
    <cofactor evidence="22">
        <name>Fe(II)-heme o</name>
        <dbReference type="ChEBI" id="CHEBI:60530"/>
    </cofactor>
</comment>
<keyword evidence="13 27" id="KW-0249">Electron transport</keyword>
<dbReference type="Pfam" id="PF00115">
    <property type="entry name" value="COX1"/>
    <property type="match status" value="1"/>
</dbReference>
<evidence type="ECO:0000256" key="27">
    <source>
        <dbReference type="RuleBase" id="RU000370"/>
    </source>
</evidence>
<evidence type="ECO:0000256" key="13">
    <source>
        <dbReference type="ARBA" id="ARBA00022982"/>
    </source>
</evidence>
<dbReference type="Proteomes" id="UP000274458">
    <property type="component" value="Chromosome"/>
</dbReference>
<name>A0A3Q9CLJ7_9ENTR</name>
<evidence type="ECO:0000256" key="23">
    <source>
        <dbReference type="ARBA" id="ARBA00034513"/>
    </source>
</evidence>
<dbReference type="GO" id="GO:0046872">
    <property type="term" value="F:metal ion binding"/>
    <property type="evidence" value="ECO:0007669"/>
    <property type="project" value="UniProtKB-KW"/>
</dbReference>
<evidence type="ECO:0000256" key="12">
    <source>
        <dbReference type="ARBA" id="ARBA00022723"/>
    </source>
</evidence>
<dbReference type="EMBL" id="CP026513">
    <property type="protein sequence ID" value="AZP36379.1"/>
    <property type="molecule type" value="Genomic_DNA"/>
</dbReference>
<evidence type="ECO:0000256" key="9">
    <source>
        <dbReference type="ARBA" id="ARBA00022617"/>
    </source>
</evidence>
<evidence type="ECO:0000256" key="6">
    <source>
        <dbReference type="ARBA" id="ARBA00014691"/>
    </source>
</evidence>
<gene>
    <name evidence="30" type="primary">cyoB</name>
    <name evidence="30" type="ORF">C3B56_00296</name>
</gene>
<feature type="transmembrane region" description="Helical" evidence="28">
    <location>
        <begin position="454"/>
        <end position="477"/>
    </location>
</feature>
<evidence type="ECO:0000256" key="10">
    <source>
        <dbReference type="ARBA" id="ARBA00022660"/>
    </source>
</evidence>
<feature type="transmembrane region" description="Helical" evidence="28">
    <location>
        <begin position="274"/>
        <end position="300"/>
    </location>
</feature>
<dbReference type="InterPro" id="IPR014207">
    <property type="entry name" value="Cyt_c_ubiqinol_oxidase_su1"/>
</dbReference>
<dbReference type="PROSITE" id="PS00077">
    <property type="entry name" value="COX1_CUB"/>
    <property type="match status" value="1"/>
</dbReference>
<evidence type="ECO:0000259" key="29">
    <source>
        <dbReference type="PROSITE" id="PS50855"/>
    </source>
</evidence>
<keyword evidence="14 28" id="KW-1133">Transmembrane helix</keyword>
<comment type="cofactor">
    <cofactor evidence="1">
        <name>heme b</name>
        <dbReference type="ChEBI" id="CHEBI:60344"/>
    </cofactor>
</comment>
<evidence type="ECO:0000256" key="16">
    <source>
        <dbReference type="ARBA" id="ARBA00023008"/>
    </source>
</evidence>
<dbReference type="GO" id="GO:0016682">
    <property type="term" value="F:oxidoreductase activity, acting on diphenols and related substances as donors, oxygen as acceptor"/>
    <property type="evidence" value="ECO:0007669"/>
    <property type="project" value="InterPro"/>
</dbReference>
<evidence type="ECO:0000256" key="17">
    <source>
        <dbReference type="ARBA" id="ARBA00023136"/>
    </source>
</evidence>
<dbReference type="RefSeq" id="WP_126071654.1">
    <property type="nucleotide sequence ID" value="NZ_CP026513.1"/>
</dbReference>
<feature type="domain" description="Cytochrome oxidase subunit I profile" evidence="29">
    <location>
        <begin position="40"/>
        <end position="561"/>
    </location>
</feature>
<keyword evidence="11 27" id="KW-0812">Transmembrane</keyword>
<keyword evidence="12" id="KW-0479">Metal-binding</keyword>
<feature type="transmembrane region" description="Helical" evidence="28">
    <location>
        <begin position="497"/>
        <end position="516"/>
    </location>
</feature>
<sequence>MLFGRLTLNAIPFNEPIIMVVGFLIIIASFTIILSLSYNDKWKYLWYNWFTSVDHKKIGIMYIILALIMLMRGFIDAIMMRSQQALSSGKNHINLLPPHHYDQIFTAHGVIMIFFVAMPFIVGFMNFIIPLQIGARDVAFPILNNLSFWLTFSGAMLLNCSLIIGEFARTGWLAYPPLSNILYNNGVGVDYWIWSLQLSGIGTILTGINFFVTIINMRTYNMIMFKMPVFIWTSLCSNILIIASFPVLTITLLMLTLDRYLDFHFFTNDMGGNIMMYVNLIWIWGHPEVYILILPIFGIFSEVVATFSRKYLFGYNSLVWATISITILSFIVWLHHFFTMGADSNVNSFFGIMTMIIAIPTGVKIFNWLFTMYKGKIKINSIMLWTIGFLITFSIGGMAGVLLANPSIDFLLHNSLFLVAHFHTVIIGGVVFGCFAGFNYWFPKALGFKLNDNLGIFSFWFWIVGFFTAFMPLYILGLMGMTRRLSQNIEYKFHKPLVIAAFGTFIITIGIIFQILQLYNSIKKKNNYVDKTGDPWNGRTLEWSVSSPPPCYNFAIIPIIYEKDDFWRSKITDNIKKIKRFFYKRIHMYNNNNLGIILSCFGFIFSFSIIWYIWWLCSISLFILLLIIIIDSFFYNKGYYVESYYIKKEEIKNMKMRFYLC</sequence>
<feature type="transmembrane region" description="Helical" evidence="28">
    <location>
        <begin position="594"/>
        <end position="613"/>
    </location>
</feature>
<feature type="transmembrane region" description="Helical" evidence="28">
    <location>
        <begin position="229"/>
        <end position="254"/>
    </location>
</feature>
<dbReference type="SUPFAM" id="SSF81442">
    <property type="entry name" value="Cytochrome c oxidase subunit I-like"/>
    <property type="match status" value="1"/>
</dbReference>
<evidence type="ECO:0000256" key="5">
    <source>
        <dbReference type="ARBA" id="ARBA00012941"/>
    </source>
</evidence>
<dbReference type="PROSITE" id="PS50855">
    <property type="entry name" value="COX1"/>
    <property type="match status" value="1"/>
</dbReference>
<dbReference type="GO" id="GO:0022904">
    <property type="term" value="P:respiratory electron transport chain"/>
    <property type="evidence" value="ECO:0007669"/>
    <property type="project" value="TreeGrafter"/>
</dbReference>
<feature type="transmembrane region" description="Helical" evidence="28">
    <location>
        <begin position="312"/>
        <end position="336"/>
    </location>
</feature>
<dbReference type="InterPro" id="IPR000883">
    <property type="entry name" value="Cyt_C_Oxase_1"/>
</dbReference>
<dbReference type="KEGG" id="aade:C3B56_00296"/>
<dbReference type="GO" id="GO:0009060">
    <property type="term" value="P:aerobic respiration"/>
    <property type="evidence" value="ECO:0007669"/>
    <property type="project" value="InterPro"/>
</dbReference>
<keyword evidence="30" id="KW-0560">Oxidoreductase</keyword>
<proteinExistence type="inferred from homology"/>
<keyword evidence="7 27" id="KW-0813">Transport</keyword>
<evidence type="ECO:0000256" key="22">
    <source>
        <dbReference type="ARBA" id="ARBA00034455"/>
    </source>
</evidence>
<evidence type="ECO:0000256" key="11">
    <source>
        <dbReference type="ARBA" id="ARBA00022692"/>
    </source>
</evidence>
<dbReference type="NCBIfam" id="TIGR02843">
    <property type="entry name" value="CyoB"/>
    <property type="match status" value="1"/>
</dbReference>
<feature type="transmembrane region" description="Helical" evidence="28">
    <location>
        <begin position="619"/>
        <end position="636"/>
    </location>
</feature>
<evidence type="ECO:0000256" key="28">
    <source>
        <dbReference type="SAM" id="Phobius"/>
    </source>
</evidence>
<comment type="catalytic activity">
    <reaction evidence="24">
        <text>2 a ubiquinol + O2 + n H(+)(in) = 2 a ubiquinone + 2 H2O + n H(+)(out)</text>
        <dbReference type="Rhea" id="RHEA:30251"/>
        <dbReference type="Rhea" id="RHEA-COMP:9565"/>
        <dbReference type="Rhea" id="RHEA-COMP:9566"/>
        <dbReference type="ChEBI" id="CHEBI:15377"/>
        <dbReference type="ChEBI" id="CHEBI:15378"/>
        <dbReference type="ChEBI" id="CHEBI:15379"/>
        <dbReference type="ChEBI" id="CHEBI:16389"/>
        <dbReference type="ChEBI" id="CHEBI:17976"/>
        <dbReference type="EC" id="7.1.1.3"/>
    </reaction>
</comment>
<evidence type="ECO:0000256" key="1">
    <source>
        <dbReference type="ARBA" id="ARBA00001970"/>
    </source>
</evidence>
<keyword evidence="15" id="KW-0408">Iron</keyword>
<dbReference type="CDD" id="cd01662">
    <property type="entry name" value="Ubiquinol_Oxidase_I"/>
    <property type="match status" value="1"/>
</dbReference>
<feature type="transmembrane region" description="Helical" evidence="28">
    <location>
        <begin position="59"/>
        <end position="80"/>
    </location>
</feature>
<keyword evidence="16" id="KW-0186">Copper</keyword>
<comment type="cofactor">
    <cofactor evidence="2">
        <name>Cu(2+)</name>
        <dbReference type="ChEBI" id="CHEBI:29036"/>
    </cofactor>
</comment>
<accession>A0A3Q9CLJ7</accession>
<keyword evidence="8" id="KW-1003">Cell membrane</keyword>
<evidence type="ECO:0000313" key="31">
    <source>
        <dbReference type="Proteomes" id="UP000274458"/>
    </source>
</evidence>
<evidence type="ECO:0000256" key="25">
    <source>
        <dbReference type="ARBA" id="ARBA00056721"/>
    </source>
</evidence>
<evidence type="ECO:0000256" key="4">
    <source>
        <dbReference type="ARBA" id="ARBA00009578"/>
    </source>
</evidence>
<keyword evidence="9 27" id="KW-0349">Heme</keyword>
<feature type="transmembrane region" description="Helical" evidence="28">
    <location>
        <begin position="104"/>
        <end position="128"/>
    </location>
</feature>
<dbReference type="GO" id="GO:0009486">
    <property type="term" value="F:cytochrome bo3 ubiquinol oxidase activity"/>
    <property type="evidence" value="ECO:0007669"/>
    <property type="project" value="UniProtKB-EC"/>
</dbReference>
<dbReference type="PANTHER" id="PTHR10422:SF35">
    <property type="entry name" value="CYTOCHROME BO(3) UBIQUINOL OXIDASE SUBUNIT 1"/>
    <property type="match status" value="1"/>
</dbReference>
<protein>
    <recommendedName>
        <fullName evidence="6">Cytochrome bo(3) ubiquinol oxidase subunit 1</fullName>
        <ecNumber evidence="5">7.1.1.3</ecNumber>
    </recommendedName>
    <alternativeName>
        <fullName evidence="20">Cytochrome o ubiquinol oxidase subunit 1</fullName>
    </alternativeName>
    <alternativeName>
        <fullName evidence="18">Oxidase bo(3) subunit 1</fullName>
    </alternativeName>
    <alternativeName>
        <fullName evidence="26">Ubiquinol oxidase chain A</fullName>
    </alternativeName>
    <alternativeName>
        <fullName evidence="21">Ubiquinol oxidase polypeptide I</fullName>
    </alternativeName>
    <alternativeName>
        <fullName evidence="19">Ubiquinol oxidase subunit 1</fullName>
    </alternativeName>
</protein>
<dbReference type="InterPro" id="IPR023615">
    <property type="entry name" value="Cyt_c_Oxase_su1_BS"/>
</dbReference>
<dbReference type="GO" id="GO:0015990">
    <property type="term" value="P:electron transport coupled proton transport"/>
    <property type="evidence" value="ECO:0007669"/>
    <property type="project" value="TreeGrafter"/>
</dbReference>